<keyword evidence="1" id="KW-0378">Hydrolase</keyword>
<accession>A0AAV4H8Z8</accession>
<organism evidence="1 2">
    <name type="scientific">Elysia marginata</name>
    <dbReference type="NCBI Taxonomy" id="1093978"/>
    <lineage>
        <taxon>Eukaryota</taxon>
        <taxon>Metazoa</taxon>
        <taxon>Spiralia</taxon>
        <taxon>Lophotrochozoa</taxon>
        <taxon>Mollusca</taxon>
        <taxon>Gastropoda</taxon>
        <taxon>Heterobranchia</taxon>
        <taxon>Euthyneura</taxon>
        <taxon>Panpulmonata</taxon>
        <taxon>Sacoglossa</taxon>
        <taxon>Placobranchoidea</taxon>
        <taxon>Plakobranchidae</taxon>
        <taxon>Elysia</taxon>
    </lineage>
</organism>
<evidence type="ECO:0000313" key="2">
    <source>
        <dbReference type="Proteomes" id="UP000762676"/>
    </source>
</evidence>
<gene>
    <name evidence="1" type="ORF">ElyMa_004407400</name>
</gene>
<evidence type="ECO:0000313" key="1">
    <source>
        <dbReference type="EMBL" id="GFR94597.1"/>
    </source>
</evidence>
<comment type="caution">
    <text evidence="1">The sequence shown here is derived from an EMBL/GenBank/DDBJ whole genome shotgun (WGS) entry which is preliminary data.</text>
</comment>
<dbReference type="Proteomes" id="UP000762676">
    <property type="component" value="Unassembled WGS sequence"/>
</dbReference>
<reference evidence="1 2" key="1">
    <citation type="journal article" date="2021" name="Elife">
        <title>Chloroplast acquisition without the gene transfer in kleptoplastic sea slugs, Plakobranchus ocellatus.</title>
        <authorList>
            <person name="Maeda T."/>
            <person name="Takahashi S."/>
            <person name="Yoshida T."/>
            <person name="Shimamura S."/>
            <person name="Takaki Y."/>
            <person name="Nagai Y."/>
            <person name="Toyoda A."/>
            <person name="Suzuki Y."/>
            <person name="Arimoto A."/>
            <person name="Ishii H."/>
            <person name="Satoh N."/>
            <person name="Nishiyama T."/>
            <person name="Hasebe M."/>
            <person name="Maruyama T."/>
            <person name="Minagawa J."/>
            <person name="Obokata J."/>
            <person name="Shigenobu S."/>
        </authorList>
    </citation>
    <scope>NUCLEOTIDE SEQUENCE [LARGE SCALE GENOMIC DNA]</scope>
</reference>
<dbReference type="AlphaFoldDB" id="A0AAV4H8Z8"/>
<keyword evidence="1" id="KW-0540">Nuclease</keyword>
<keyword evidence="2" id="KW-1185">Reference proteome</keyword>
<dbReference type="EMBL" id="BMAT01008892">
    <property type="protein sequence ID" value="GFR94597.1"/>
    <property type="molecule type" value="Genomic_DNA"/>
</dbReference>
<sequence length="90" mass="10334">MKGNFAGPPILKDKVRTAIWKMKNGKATGPDNITAEKIKALDEFGINKITELLDEIYETGEIPKDMLLEVNFYCSPKKRWSHRMSTPPYY</sequence>
<dbReference type="GO" id="GO:0004519">
    <property type="term" value="F:endonuclease activity"/>
    <property type="evidence" value="ECO:0007669"/>
    <property type="project" value="UniProtKB-KW"/>
</dbReference>
<name>A0AAV4H8Z8_9GAST</name>
<keyword evidence="1" id="KW-0255">Endonuclease</keyword>
<proteinExistence type="predicted"/>
<protein>
    <submittedName>
        <fullName evidence="1">Endonuclease-reverse transcriptase</fullName>
    </submittedName>
</protein>